<gene>
    <name evidence="1" type="ORF">GCM10010251_96860</name>
</gene>
<evidence type="ECO:0000313" key="1">
    <source>
        <dbReference type="EMBL" id="GGR64946.1"/>
    </source>
</evidence>
<dbReference type="EMBL" id="BMSX01000054">
    <property type="protein sequence ID" value="GGR64946.1"/>
    <property type="molecule type" value="Genomic_DNA"/>
</dbReference>
<sequence>MSEAAPRPEITTGGEAGFDAWLAAHDDALHQRVEAALDLDAGRARIFAASVTAETIPTTEEDAPEQWAHLEAVLRTLPTASPTGLHSPLPTPCPSS</sequence>
<dbReference type="Proteomes" id="UP000658320">
    <property type="component" value="Unassembled WGS sequence"/>
</dbReference>
<keyword evidence="2" id="KW-1185">Reference proteome</keyword>
<dbReference type="RefSeq" id="WP_189944404.1">
    <property type="nucleotide sequence ID" value="NZ_BMSX01000054.1"/>
</dbReference>
<accession>A0A918L0L0</accession>
<evidence type="ECO:0000313" key="2">
    <source>
        <dbReference type="Proteomes" id="UP000658320"/>
    </source>
</evidence>
<reference evidence="1" key="2">
    <citation type="submission" date="2020-09" db="EMBL/GenBank/DDBJ databases">
        <authorList>
            <person name="Sun Q."/>
            <person name="Ohkuma M."/>
        </authorList>
    </citation>
    <scope>NUCLEOTIDE SEQUENCE</scope>
    <source>
        <strain evidence="1">JCM 4346</strain>
    </source>
</reference>
<comment type="caution">
    <text evidence="1">The sequence shown here is derived from an EMBL/GenBank/DDBJ whole genome shotgun (WGS) entry which is preliminary data.</text>
</comment>
<name>A0A918L0L0_9ACTN</name>
<protein>
    <submittedName>
        <fullName evidence="1">Uncharacterized protein</fullName>
    </submittedName>
</protein>
<proteinExistence type="predicted"/>
<organism evidence="1 2">
    <name type="scientific">Streptomyces aurantiogriseus</name>
    <dbReference type="NCBI Taxonomy" id="66870"/>
    <lineage>
        <taxon>Bacteria</taxon>
        <taxon>Bacillati</taxon>
        <taxon>Actinomycetota</taxon>
        <taxon>Actinomycetes</taxon>
        <taxon>Kitasatosporales</taxon>
        <taxon>Streptomycetaceae</taxon>
        <taxon>Streptomyces</taxon>
    </lineage>
</organism>
<reference evidence="1" key="1">
    <citation type="journal article" date="2014" name="Int. J. Syst. Evol. Microbiol.">
        <title>Complete genome sequence of Corynebacterium casei LMG S-19264T (=DSM 44701T), isolated from a smear-ripened cheese.</title>
        <authorList>
            <consortium name="US DOE Joint Genome Institute (JGI-PGF)"/>
            <person name="Walter F."/>
            <person name="Albersmeier A."/>
            <person name="Kalinowski J."/>
            <person name="Ruckert C."/>
        </authorList>
    </citation>
    <scope>NUCLEOTIDE SEQUENCE</scope>
    <source>
        <strain evidence="1">JCM 4346</strain>
    </source>
</reference>
<dbReference type="AlphaFoldDB" id="A0A918L0L0"/>